<dbReference type="PANTHER" id="PTHR10566">
    <property type="entry name" value="CHAPERONE-ACTIVITY OF BC1 COMPLEX CABC1 -RELATED"/>
    <property type="match status" value="1"/>
</dbReference>
<dbReference type="PROSITE" id="PS50011">
    <property type="entry name" value="PROTEIN_KINASE_DOM"/>
    <property type="match status" value="1"/>
</dbReference>
<sequence length="981" mass="101454">MEAVSRTGPQRLAAPARPAAPRRHTTAAAIPQYVPYSAQPPAPELPALVFQAPVRLAPTAFPSLPAAPNLTTLPVELLDQRATAPHWGSQALSDAAAAAAASLRPAGAHQLAAALRDVQTNLSENVRTLSELVQQAGAPASSSSSSSSSGSPAASSGMQDGLAAVAAQLQQVAAAAREAASAVTALELERPSSSSSSSSLPTRNFSSLPDMDAASLGSQLQALAGAEYAGYSLQTLALISSGVAALVALSVPRSGGDDDAPGGGAGGGDGRGGTGSVAGGRGDVLPTSWDAAAVEEYYRKRPTLVLQRVLQVAAEAASYGAALAADMATGSVERNAFARADQAMAAIEGLGPAYVKVAQAMSTRVDLLTPAYLVAIQRLQDQVPPFPDAEAYASIERAFGRPLGQVFSTLSDSAVAAASLGQVYKGTLRESGREVAIKVRRPGVLESVSLDLYLMRQVGVALRKVPDVKSDWAGIIDAWAMRFLDEMNYELEAANTLQFQRDLASLPGIVIPDVVTEGSTTDVLVLGWVDGERLTDSRAADVRQLCDTLLSAYLIQLLDTGLLHADPHPGNLLRTTDGRIAILDHGLIQEIPRDYALALMEYIAHLSVGDWDSLVDDLVALGFVDSVEDKQLLVGPLGAILTQLTAGGGAKKVNIKVVMDEIEKMTQAYDFRVPPYFALILRTFSVIEGIALQADPDYSIVKECFPYLSRRLLTDDDPRARAALRQLLFAGGDQISLDRLERLVQGLSNFTVEGLGSGDAPALGVIGSASGAGARARGSSSGSNGASVQRQAQAQQRPQAPLLDSTAKEVLAAVFSVRPTYVQELLVGQAVGTVDAAGRQLAAALLAPALGGLATAAQTAMVPGGGPMALINRLPSLVELSPADQQQLATARGITALVQQAAGGPPGGGAPALTPRQAADLGAQLLRELGPMLPTLLPGMAATGQLFARELAQRGVDRITAVVAPGGPAGGDLNYQPPMDL</sequence>
<dbReference type="OrthoDB" id="427480at2759"/>
<feature type="domain" description="Protein kinase" evidence="3">
    <location>
        <begin position="409"/>
        <end position="737"/>
    </location>
</feature>
<dbReference type="InterPro" id="IPR011009">
    <property type="entry name" value="Kinase-like_dom_sf"/>
</dbReference>
<evidence type="ECO:0000256" key="1">
    <source>
        <dbReference type="ARBA" id="ARBA00009670"/>
    </source>
</evidence>
<dbReference type="CDD" id="cd05121">
    <property type="entry name" value="ABC1_ADCK3-like"/>
    <property type="match status" value="1"/>
</dbReference>
<keyword evidence="4" id="KW-0418">Kinase</keyword>
<dbReference type="GO" id="GO:0004672">
    <property type="term" value="F:protein kinase activity"/>
    <property type="evidence" value="ECO:0007669"/>
    <property type="project" value="InterPro"/>
</dbReference>
<feature type="compositionally biased region" description="Low complexity" evidence="2">
    <location>
        <begin position="136"/>
        <end position="157"/>
    </location>
</feature>
<evidence type="ECO:0000256" key="2">
    <source>
        <dbReference type="SAM" id="MobiDB-lite"/>
    </source>
</evidence>
<dbReference type="InterPro" id="IPR004147">
    <property type="entry name" value="ABC1_dom"/>
</dbReference>
<organism evidence="4 5">
    <name type="scientific">Micractinium conductrix</name>
    <dbReference type="NCBI Taxonomy" id="554055"/>
    <lineage>
        <taxon>Eukaryota</taxon>
        <taxon>Viridiplantae</taxon>
        <taxon>Chlorophyta</taxon>
        <taxon>core chlorophytes</taxon>
        <taxon>Trebouxiophyceae</taxon>
        <taxon>Chlorellales</taxon>
        <taxon>Chlorellaceae</taxon>
        <taxon>Chlorella clade</taxon>
        <taxon>Micractinium</taxon>
    </lineage>
</organism>
<dbReference type="InterPro" id="IPR050154">
    <property type="entry name" value="UbiB_kinase"/>
</dbReference>
<evidence type="ECO:0000313" key="5">
    <source>
        <dbReference type="Proteomes" id="UP000239649"/>
    </source>
</evidence>
<protein>
    <submittedName>
        <fullName evidence="4">AarF domain-containing kinase chloroplastic</fullName>
    </submittedName>
</protein>
<dbReference type="EMBL" id="LHPF02000025">
    <property type="protein sequence ID" value="PSC69658.1"/>
    <property type="molecule type" value="Genomic_DNA"/>
</dbReference>
<dbReference type="STRING" id="554055.A0A2P6V6E4"/>
<dbReference type="AlphaFoldDB" id="A0A2P6V6E4"/>
<dbReference type="Gene3D" id="1.10.510.10">
    <property type="entry name" value="Transferase(Phosphotransferase) domain 1"/>
    <property type="match status" value="1"/>
</dbReference>
<dbReference type="GO" id="GO:0005524">
    <property type="term" value="F:ATP binding"/>
    <property type="evidence" value="ECO:0007669"/>
    <property type="project" value="InterPro"/>
</dbReference>
<dbReference type="SUPFAM" id="SSF56112">
    <property type="entry name" value="Protein kinase-like (PK-like)"/>
    <property type="match status" value="1"/>
</dbReference>
<proteinExistence type="inferred from homology"/>
<comment type="similarity">
    <text evidence="1">Belongs to the protein kinase superfamily. ADCK protein kinase family.</text>
</comment>
<evidence type="ECO:0000313" key="4">
    <source>
        <dbReference type="EMBL" id="PSC69658.1"/>
    </source>
</evidence>
<dbReference type="InterPro" id="IPR000719">
    <property type="entry name" value="Prot_kinase_dom"/>
</dbReference>
<feature type="region of interest" description="Disordered" evidence="2">
    <location>
        <begin position="133"/>
        <end position="157"/>
    </location>
</feature>
<feature type="region of interest" description="Disordered" evidence="2">
    <location>
        <begin position="774"/>
        <end position="801"/>
    </location>
</feature>
<gene>
    <name evidence="4" type="ORF">C2E20_6821</name>
</gene>
<dbReference type="PANTHER" id="PTHR10566:SF118">
    <property type="entry name" value="PROTEIN KINASE DOMAIN-CONTAINING PROTEIN"/>
    <property type="match status" value="1"/>
</dbReference>
<feature type="region of interest" description="Disordered" evidence="2">
    <location>
        <begin position="1"/>
        <end position="26"/>
    </location>
</feature>
<reference evidence="4 5" key="1">
    <citation type="journal article" date="2018" name="Plant J.">
        <title>Genome sequences of Chlorella sorokiniana UTEX 1602 and Micractinium conductrix SAG 241.80: implications to maltose excretion by a green alga.</title>
        <authorList>
            <person name="Arriola M.B."/>
            <person name="Velmurugan N."/>
            <person name="Zhang Y."/>
            <person name="Plunkett M.H."/>
            <person name="Hondzo H."/>
            <person name="Barney B.M."/>
        </authorList>
    </citation>
    <scope>NUCLEOTIDE SEQUENCE [LARGE SCALE GENOMIC DNA]</scope>
    <source>
        <strain evidence="4 5">SAG 241.80</strain>
    </source>
</reference>
<accession>A0A2P6V6E4</accession>
<feature type="compositionally biased region" description="Gly residues" evidence="2">
    <location>
        <begin position="261"/>
        <end position="282"/>
    </location>
</feature>
<dbReference type="Proteomes" id="UP000239649">
    <property type="component" value="Unassembled WGS sequence"/>
</dbReference>
<comment type="caution">
    <text evidence="4">The sequence shown here is derived from an EMBL/GenBank/DDBJ whole genome shotgun (WGS) entry which is preliminary data.</text>
</comment>
<keyword evidence="5" id="KW-1185">Reference proteome</keyword>
<evidence type="ECO:0000259" key="3">
    <source>
        <dbReference type="PROSITE" id="PS50011"/>
    </source>
</evidence>
<dbReference type="Pfam" id="PF03109">
    <property type="entry name" value="ABC1"/>
    <property type="match status" value="1"/>
</dbReference>
<feature type="region of interest" description="Disordered" evidence="2">
    <location>
        <begin position="255"/>
        <end position="282"/>
    </location>
</feature>
<keyword evidence="4" id="KW-0808">Transferase</keyword>
<name>A0A2P6V6E4_9CHLO</name>